<keyword evidence="2 8" id="KW-1003">Cell membrane</keyword>
<reference evidence="10 11" key="1">
    <citation type="submission" date="2015-04" db="EMBL/GenBank/DDBJ databases">
        <title>Draft genome sequence of bacteremic isolate Catabacter hongkongensis type strain HKU16T.</title>
        <authorList>
            <person name="Lau S.K."/>
            <person name="Teng J.L."/>
            <person name="Huang Y."/>
            <person name="Curreem S.O."/>
            <person name="Tsui S.K."/>
            <person name="Woo P.C."/>
        </authorList>
    </citation>
    <scope>NUCLEOTIDE SEQUENCE [LARGE SCALE GENOMIC DNA]</scope>
    <source>
        <strain evidence="10 11">HKU16</strain>
    </source>
</reference>
<comment type="subcellular location">
    <subcellularLocation>
        <location evidence="1 8">Cell membrane</location>
        <topology evidence="1 8">Multi-pass membrane protein</topology>
    </subcellularLocation>
</comment>
<dbReference type="Pfam" id="PF20154">
    <property type="entry name" value="LNT_N"/>
    <property type="match status" value="1"/>
</dbReference>
<keyword evidence="10" id="KW-0449">Lipoprotein</keyword>
<comment type="pathway">
    <text evidence="8">Protein modification; lipoprotein biosynthesis (N-acyl transfer).</text>
</comment>
<evidence type="ECO:0000313" key="10">
    <source>
        <dbReference type="EMBL" id="KKI50334.1"/>
    </source>
</evidence>
<comment type="catalytic activity">
    <reaction evidence="8">
        <text>N-terminal S-1,2-diacyl-sn-glyceryl-L-cysteinyl-[lipoprotein] + a glycerophospholipid = N-acyl-S-1,2-diacyl-sn-glyceryl-L-cysteinyl-[lipoprotein] + a 2-acyl-sn-glycero-3-phospholipid + H(+)</text>
        <dbReference type="Rhea" id="RHEA:48228"/>
        <dbReference type="Rhea" id="RHEA-COMP:14681"/>
        <dbReference type="Rhea" id="RHEA-COMP:14684"/>
        <dbReference type="ChEBI" id="CHEBI:15378"/>
        <dbReference type="ChEBI" id="CHEBI:136912"/>
        <dbReference type="ChEBI" id="CHEBI:140656"/>
        <dbReference type="ChEBI" id="CHEBI:140657"/>
        <dbReference type="ChEBI" id="CHEBI:140660"/>
        <dbReference type="EC" id="2.3.1.269"/>
    </reaction>
</comment>
<dbReference type="InterPro" id="IPR045378">
    <property type="entry name" value="LNT_N"/>
</dbReference>
<feature type="transmembrane region" description="Helical" evidence="8">
    <location>
        <begin position="51"/>
        <end position="68"/>
    </location>
</feature>
<dbReference type="Pfam" id="PF00795">
    <property type="entry name" value="CN_hydrolase"/>
    <property type="match status" value="1"/>
</dbReference>
<gene>
    <name evidence="8" type="primary">lnt</name>
    <name evidence="10" type="ORF">CHK_2397</name>
</gene>
<dbReference type="OrthoDB" id="9811121at2"/>
<accession>A0A0M2NCU3</accession>
<evidence type="ECO:0000256" key="3">
    <source>
        <dbReference type="ARBA" id="ARBA00022679"/>
    </source>
</evidence>
<feature type="transmembrane region" description="Helical" evidence="8">
    <location>
        <begin position="6"/>
        <end position="39"/>
    </location>
</feature>
<evidence type="ECO:0000256" key="2">
    <source>
        <dbReference type="ARBA" id="ARBA00022475"/>
    </source>
</evidence>
<dbReference type="STRING" id="270498.CHK_2397"/>
<feature type="transmembrane region" description="Helical" evidence="8">
    <location>
        <begin position="161"/>
        <end position="180"/>
    </location>
</feature>
<evidence type="ECO:0000256" key="5">
    <source>
        <dbReference type="ARBA" id="ARBA00022989"/>
    </source>
</evidence>
<feature type="domain" description="CN hydrolase" evidence="9">
    <location>
        <begin position="224"/>
        <end position="452"/>
    </location>
</feature>
<evidence type="ECO:0000256" key="7">
    <source>
        <dbReference type="ARBA" id="ARBA00023315"/>
    </source>
</evidence>
<dbReference type="PANTHER" id="PTHR38686">
    <property type="entry name" value="APOLIPOPROTEIN N-ACYLTRANSFERASE"/>
    <property type="match status" value="1"/>
</dbReference>
<evidence type="ECO:0000256" key="4">
    <source>
        <dbReference type="ARBA" id="ARBA00022692"/>
    </source>
</evidence>
<comment type="caution">
    <text evidence="10">The sequence shown here is derived from an EMBL/GenBank/DDBJ whole genome shotgun (WGS) entry which is preliminary data.</text>
</comment>
<protein>
    <recommendedName>
        <fullName evidence="8">Apolipoprotein N-acyltransferase</fullName>
        <shortName evidence="8">ALP N-acyltransferase</shortName>
        <ecNumber evidence="8">2.3.1.269</ecNumber>
    </recommendedName>
</protein>
<dbReference type="EC" id="2.3.1.269" evidence="8"/>
<proteinExistence type="inferred from homology"/>
<dbReference type="UniPathway" id="UPA00666"/>
<dbReference type="NCBIfam" id="TIGR00546">
    <property type="entry name" value="lnt"/>
    <property type="match status" value="1"/>
</dbReference>
<evidence type="ECO:0000256" key="8">
    <source>
        <dbReference type="HAMAP-Rule" id="MF_01148"/>
    </source>
</evidence>
<keyword evidence="7 8" id="KW-0012">Acyltransferase</keyword>
<comment type="similarity">
    <text evidence="8">Belongs to the CN hydrolase family. Apolipoprotein N-acyltransferase subfamily.</text>
</comment>
<dbReference type="AlphaFoldDB" id="A0A0M2NCU3"/>
<dbReference type="CDD" id="cd07571">
    <property type="entry name" value="ALP_N-acyl_transferase"/>
    <property type="match status" value="1"/>
</dbReference>
<keyword evidence="6 8" id="KW-0472">Membrane</keyword>
<dbReference type="InterPro" id="IPR004563">
    <property type="entry name" value="Apolipo_AcylTrfase"/>
</dbReference>
<dbReference type="PROSITE" id="PS50263">
    <property type="entry name" value="CN_HYDROLASE"/>
    <property type="match status" value="1"/>
</dbReference>
<evidence type="ECO:0000313" key="11">
    <source>
        <dbReference type="Proteomes" id="UP000034076"/>
    </source>
</evidence>
<keyword evidence="5 8" id="KW-1133">Transmembrane helix</keyword>
<evidence type="ECO:0000259" key="9">
    <source>
        <dbReference type="PROSITE" id="PS50263"/>
    </source>
</evidence>
<feature type="transmembrane region" description="Helical" evidence="8">
    <location>
        <begin position="122"/>
        <end position="141"/>
    </location>
</feature>
<keyword evidence="3 8" id="KW-0808">Transferase</keyword>
<dbReference type="GO" id="GO:0016410">
    <property type="term" value="F:N-acyltransferase activity"/>
    <property type="evidence" value="ECO:0007669"/>
    <property type="project" value="UniProtKB-UniRule"/>
</dbReference>
<feature type="transmembrane region" description="Helical" evidence="8">
    <location>
        <begin position="459"/>
        <end position="481"/>
    </location>
</feature>
<keyword evidence="11" id="KW-1185">Reference proteome</keyword>
<dbReference type="PANTHER" id="PTHR38686:SF1">
    <property type="entry name" value="APOLIPOPROTEIN N-ACYLTRANSFERASE"/>
    <property type="match status" value="1"/>
</dbReference>
<dbReference type="InterPro" id="IPR036526">
    <property type="entry name" value="C-N_Hydrolase_sf"/>
</dbReference>
<dbReference type="EMBL" id="LAYJ01000112">
    <property type="protein sequence ID" value="KKI50334.1"/>
    <property type="molecule type" value="Genomic_DNA"/>
</dbReference>
<dbReference type="GO" id="GO:0042158">
    <property type="term" value="P:lipoprotein biosynthetic process"/>
    <property type="evidence" value="ECO:0007669"/>
    <property type="project" value="UniProtKB-UniRule"/>
</dbReference>
<name>A0A0M2NCU3_9FIRM</name>
<dbReference type="RefSeq" id="WP_131924675.1">
    <property type="nucleotide sequence ID" value="NZ_LAYJ01000112.1"/>
</dbReference>
<keyword evidence="4 8" id="KW-0812">Transmembrane</keyword>
<dbReference type="HAMAP" id="MF_01148">
    <property type="entry name" value="Lnt"/>
    <property type="match status" value="1"/>
</dbReference>
<dbReference type="GO" id="GO:0005886">
    <property type="term" value="C:plasma membrane"/>
    <property type="evidence" value="ECO:0007669"/>
    <property type="project" value="UniProtKB-SubCell"/>
</dbReference>
<dbReference type="SUPFAM" id="SSF56317">
    <property type="entry name" value="Carbon-nitrogen hydrolase"/>
    <property type="match status" value="1"/>
</dbReference>
<feature type="transmembrane region" description="Helical" evidence="8">
    <location>
        <begin position="192"/>
        <end position="214"/>
    </location>
</feature>
<evidence type="ECO:0000256" key="6">
    <source>
        <dbReference type="ARBA" id="ARBA00023136"/>
    </source>
</evidence>
<feature type="transmembrane region" description="Helical" evidence="8">
    <location>
        <begin position="88"/>
        <end position="110"/>
    </location>
</feature>
<sequence>MKQLKWILICAACGVFCALCFDITAVAPFIWVALAPAFFVFLRGEKTLRQTILRTSAFSFALCLLYYVQIFSLDITSRTGASSGPILFLGWIALSFLHGAVFTAVLTIGVRVRCPDFLRAPLVSVLWAGAEWLLGAGVLGLPCIRLGLTQWQLLPVTQSSSIFGVIFIGMLIVLVNVLLAQSVLLKKKAGKTARFAGAAALVFFLNATLGMIILSGGKNPEQPVSVAAVQFNVPFTQNEGEGRFEKAATMALTAAQEKPQLIFLPENTVYGSLAEDEQLQERFAAVTRESGGYLFTGVYGLHGYKLRNSVFMVDPSGQIGGVYNKQHLVPFFENGFENEFTFETGSQRGLFDTAYGTVGAVICFESLFPSITAETVREGAGLLFVATNDSWFTSQIPLRRHFAASTLRAQETRRWLIQAGNNGITALVDLYGQASAGLPADEEGVLTGEIEFRSALTPYTIWGELWIVIYGGGILALIILFRKKRI</sequence>
<dbReference type="Gene3D" id="3.60.110.10">
    <property type="entry name" value="Carbon-nitrogen hydrolase"/>
    <property type="match status" value="1"/>
</dbReference>
<evidence type="ECO:0000256" key="1">
    <source>
        <dbReference type="ARBA" id="ARBA00004651"/>
    </source>
</evidence>
<dbReference type="InterPro" id="IPR003010">
    <property type="entry name" value="C-N_Hydrolase"/>
</dbReference>
<organism evidence="10 11">
    <name type="scientific">Christensenella hongkongensis</name>
    <dbReference type="NCBI Taxonomy" id="270498"/>
    <lineage>
        <taxon>Bacteria</taxon>
        <taxon>Bacillati</taxon>
        <taxon>Bacillota</taxon>
        <taxon>Clostridia</taxon>
        <taxon>Christensenellales</taxon>
        <taxon>Christensenellaceae</taxon>
        <taxon>Christensenella</taxon>
    </lineage>
</organism>
<dbReference type="Proteomes" id="UP000034076">
    <property type="component" value="Unassembled WGS sequence"/>
</dbReference>
<comment type="function">
    <text evidence="8">Catalyzes the phospholipid dependent N-acylation of the N-terminal cysteine of apolipoprotein, the last step in lipoprotein maturation.</text>
</comment>